<comment type="caution">
    <text evidence="2">The sequence shown here is derived from an EMBL/GenBank/DDBJ whole genome shotgun (WGS) entry which is preliminary data.</text>
</comment>
<dbReference type="EMBL" id="BAABAU010000002">
    <property type="protein sequence ID" value="GAA4266663.1"/>
    <property type="molecule type" value="Genomic_DNA"/>
</dbReference>
<proteinExistence type="predicted"/>
<dbReference type="Gene3D" id="3.40.50.720">
    <property type="entry name" value="NAD(P)-binding Rossmann-like Domain"/>
    <property type="match status" value="1"/>
</dbReference>
<dbReference type="Proteomes" id="UP001501594">
    <property type="component" value="Unassembled WGS sequence"/>
</dbReference>
<gene>
    <name evidence="2" type="ORF">GCM10022256_22750</name>
</gene>
<evidence type="ECO:0000313" key="3">
    <source>
        <dbReference type="Proteomes" id="UP001501594"/>
    </source>
</evidence>
<evidence type="ECO:0000313" key="2">
    <source>
        <dbReference type="EMBL" id="GAA4266663.1"/>
    </source>
</evidence>
<reference evidence="3" key="1">
    <citation type="journal article" date="2019" name="Int. J. Syst. Evol. Microbiol.">
        <title>The Global Catalogue of Microorganisms (GCM) 10K type strain sequencing project: providing services to taxonomists for standard genome sequencing and annotation.</title>
        <authorList>
            <consortium name="The Broad Institute Genomics Platform"/>
            <consortium name="The Broad Institute Genome Sequencing Center for Infectious Disease"/>
            <person name="Wu L."/>
            <person name="Ma J."/>
        </authorList>
    </citation>
    <scope>NUCLEOTIDE SEQUENCE [LARGE SCALE GENOMIC DNA]</scope>
    <source>
        <strain evidence="3">JCM 17442</strain>
    </source>
</reference>
<organism evidence="2 3">
    <name type="scientific">Frondihabitans peucedani</name>
    <dbReference type="NCBI Taxonomy" id="598626"/>
    <lineage>
        <taxon>Bacteria</taxon>
        <taxon>Bacillati</taxon>
        <taxon>Actinomycetota</taxon>
        <taxon>Actinomycetes</taxon>
        <taxon>Micrococcales</taxon>
        <taxon>Microbacteriaceae</taxon>
        <taxon>Frondihabitans</taxon>
    </lineage>
</organism>
<dbReference type="InterPro" id="IPR036291">
    <property type="entry name" value="NAD(P)-bd_dom_sf"/>
</dbReference>
<accession>A0ABP8E363</accession>
<name>A0ABP8E363_9MICO</name>
<sequence>MAEMESTVSASDLDWTIVRPPGLTNQPGTGYAVAEDRIEGGICSREDLAAMLLDQLDDDRFIRKVAAMTTPGMTASARYMIWHEMLKR</sequence>
<dbReference type="InterPro" id="IPR016040">
    <property type="entry name" value="NAD(P)-bd_dom"/>
</dbReference>
<feature type="domain" description="NAD(P)-binding" evidence="1">
    <location>
        <begin position="2"/>
        <end position="59"/>
    </location>
</feature>
<dbReference type="SUPFAM" id="SSF51735">
    <property type="entry name" value="NAD(P)-binding Rossmann-fold domains"/>
    <property type="match status" value="1"/>
</dbReference>
<keyword evidence="3" id="KW-1185">Reference proteome</keyword>
<protein>
    <recommendedName>
        <fullName evidence="1">NAD(P)-binding domain-containing protein</fullName>
    </recommendedName>
</protein>
<evidence type="ECO:0000259" key="1">
    <source>
        <dbReference type="Pfam" id="PF13460"/>
    </source>
</evidence>
<dbReference type="Pfam" id="PF13460">
    <property type="entry name" value="NAD_binding_10"/>
    <property type="match status" value="1"/>
</dbReference>